<proteinExistence type="predicted"/>
<sequence>MAGIRQLLGDLPVFAGELPAFPPSTAPDAAVAPFTARLVGAALAQAPEPRAMTKELRWP</sequence>
<dbReference type="AlphaFoldDB" id="A0A640TRR3"/>
<accession>A0A640TRR3</accession>
<dbReference type="Proteomes" id="UP001210609">
    <property type="component" value="Chromosome"/>
</dbReference>
<name>A0A640TRR3_STRNI</name>
<protein>
    <submittedName>
        <fullName evidence="1">Uncharacterized protein</fullName>
    </submittedName>
</protein>
<dbReference type="Proteomes" id="UP000429552">
    <property type="component" value="Unassembled WGS sequence"/>
</dbReference>
<keyword evidence="4" id="KW-1185">Reference proteome</keyword>
<evidence type="ECO:0000313" key="4">
    <source>
        <dbReference type="Proteomes" id="UP001210609"/>
    </source>
</evidence>
<gene>
    <name evidence="1" type="ORF">Sliba_67600</name>
    <name evidence="2" type="ORF">STRLI_006727</name>
</gene>
<organism evidence="1 3">
    <name type="scientific">Streptomyces nigrescens</name>
    <dbReference type="NCBI Taxonomy" id="1920"/>
    <lineage>
        <taxon>Bacteria</taxon>
        <taxon>Bacillati</taxon>
        <taxon>Actinomycetota</taxon>
        <taxon>Actinomycetes</taxon>
        <taxon>Kitasatosporales</taxon>
        <taxon>Streptomycetaceae</taxon>
        <taxon>Streptomyces</taxon>
    </lineage>
</organism>
<dbReference type="EMBL" id="BLIP01000003">
    <property type="protein sequence ID" value="GFE26307.1"/>
    <property type="molecule type" value="Genomic_DNA"/>
</dbReference>
<reference evidence="1 3" key="1">
    <citation type="submission" date="2019-12" db="EMBL/GenBank/DDBJ databases">
        <title>Whole genome shotgun sequence of Streptomyces libani subsp. libani NBRC 13452.</title>
        <authorList>
            <person name="Ichikawa N."/>
            <person name="Kimura A."/>
            <person name="Kitahashi Y."/>
            <person name="Komaki H."/>
            <person name="Tamura T."/>
        </authorList>
    </citation>
    <scope>NUCLEOTIDE SEQUENCE [LARGE SCALE GENOMIC DNA]</scope>
    <source>
        <strain evidence="1 3">NBRC 13452</strain>
    </source>
</reference>
<evidence type="ECO:0000313" key="1">
    <source>
        <dbReference type="EMBL" id="GFE26307.1"/>
    </source>
</evidence>
<evidence type="ECO:0000313" key="2">
    <source>
        <dbReference type="EMBL" id="WAU00472.1"/>
    </source>
</evidence>
<evidence type="ECO:0000313" key="3">
    <source>
        <dbReference type="Proteomes" id="UP000429552"/>
    </source>
</evidence>
<dbReference type="RefSeq" id="WP_159490663.1">
    <property type="nucleotide sequence ID" value="NZ_BLIP01000003.1"/>
</dbReference>
<dbReference type="EMBL" id="CP114202">
    <property type="protein sequence ID" value="WAU00472.1"/>
    <property type="molecule type" value="Genomic_DNA"/>
</dbReference>
<reference evidence="2 4" key="2">
    <citation type="submission" date="2022-12" db="EMBL/GenBank/DDBJ databases">
        <authorList>
            <person name="Ruckert C."/>
            <person name="Busche T."/>
            <person name="Kalinowski J."/>
            <person name="Wittmann C."/>
        </authorList>
    </citation>
    <scope>NUCLEOTIDE SEQUENCE [LARGE SCALE GENOMIC DNA]</scope>
    <source>
        <strain evidence="2 4">DSM 40555</strain>
    </source>
</reference>